<dbReference type="AlphaFoldDB" id="A0A286U7L8"/>
<dbReference type="EMBL" id="NBII01000009">
    <property type="protein sequence ID" value="PAV15562.1"/>
    <property type="molecule type" value="Genomic_DNA"/>
</dbReference>
<accession>A0A286U7L8</accession>
<evidence type="ECO:0000313" key="2">
    <source>
        <dbReference type="EMBL" id="PAV15562.1"/>
    </source>
</evidence>
<comment type="caution">
    <text evidence="2">The sequence shown here is derived from an EMBL/GenBank/DDBJ whole genome shotgun (WGS) entry which is preliminary data.</text>
</comment>
<dbReference type="Proteomes" id="UP000217199">
    <property type="component" value="Unassembled WGS sequence"/>
</dbReference>
<evidence type="ECO:0000256" key="1">
    <source>
        <dbReference type="SAM" id="MobiDB-lite"/>
    </source>
</evidence>
<feature type="region of interest" description="Disordered" evidence="1">
    <location>
        <begin position="1142"/>
        <end position="1164"/>
    </location>
</feature>
<keyword evidence="3" id="KW-1185">Reference proteome</keyword>
<evidence type="ECO:0008006" key="4">
    <source>
        <dbReference type="Google" id="ProtNLM"/>
    </source>
</evidence>
<reference evidence="2 3" key="1">
    <citation type="journal article" date="2017" name="Mol. Ecol.">
        <title>Comparative and population genomic landscape of Phellinus noxius: A hypervariable fungus causing root rot in trees.</title>
        <authorList>
            <person name="Chung C.L."/>
            <person name="Lee T.J."/>
            <person name="Akiba M."/>
            <person name="Lee H.H."/>
            <person name="Kuo T.H."/>
            <person name="Liu D."/>
            <person name="Ke H.M."/>
            <person name="Yokoi T."/>
            <person name="Roa M.B."/>
            <person name="Lu M.J."/>
            <person name="Chang Y.Y."/>
            <person name="Ann P.J."/>
            <person name="Tsai J.N."/>
            <person name="Chen C.Y."/>
            <person name="Tzean S.S."/>
            <person name="Ota Y."/>
            <person name="Hattori T."/>
            <person name="Sahashi N."/>
            <person name="Liou R.F."/>
            <person name="Kikuchi T."/>
            <person name="Tsai I.J."/>
        </authorList>
    </citation>
    <scope>NUCLEOTIDE SEQUENCE [LARGE SCALE GENOMIC DNA]</scope>
    <source>
        <strain evidence="2 3">FFPRI411160</strain>
    </source>
</reference>
<name>A0A286U7L8_9AGAM</name>
<gene>
    <name evidence="2" type="ORF">PNOK_0842000</name>
</gene>
<evidence type="ECO:0000313" key="3">
    <source>
        <dbReference type="Proteomes" id="UP000217199"/>
    </source>
</evidence>
<dbReference type="InParanoid" id="A0A286U7L8"/>
<dbReference type="OrthoDB" id="3259617at2759"/>
<proteinExistence type="predicted"/>
<protein>
    <recommendedName>
        <fullName evidence="4">Telomere-associated protein Rif1 N-terminal domain-containing protein</fullName>
    </recommendedName>
</protein>
<sequence length="1240" mass="138906">MSYASVLPPTIPFNKPTPIPEDGSCILPTLIDPFEEETFLLGPLRTLSISTTKQNELGDSMISIHDLVESYDVLSSRIESQAPRLEALQGVNKSAEVTCLGLNAIRIMGSQRICASIRRDISYALHSQSEIDAYLCGEATMKEGHACIKDRSDVCHSALRLLANIFRYSMLFESFKAHELSWMFRLILNIGLSDNLMTLNAGKTYAFVIWIIHSQRLGTNIFRMFVKDIGRVLAKAIKGQMKCKISHTEGLQTIRDYLILDGSLFLPEFREVFSATLQNLVSPFSDYRQLAARALTAFSYAMIHSPPPLKTRVEYSRVVGAFIDKEEKSPLAKINKKNRASDNFVLRDFLHTDNRFTAVMTTLNISASLILLSGPYVFTRPQSIKFLLKAIDIPKQHPTCHELTIARRATWTCLLRSYSLISTWNIKNEIADENSVRQLISQEHSEDISIHTLAAFLSSQGDTYHATRYLLILSEIGSESDTVASILQRLLGHILTENSESDRAKINFDCIIPSWLLLGSSIGLKLPEVKDILAPKIAYDCKVIRNLDTEELLTTWDALVQTFQNIVINFLSNNTGADTLPKNISDMWTSLLKVQTTLETKFSLDEVSKPILSRLVTLFLELLKSPQSSKTLRPSQALLSSLQLWTSIKAELGRNWAAALAGASYRRLLLLWRYDISNGKMCPSWSQLSHEFITAAPNRSLQVLSEIQDNDVQREVWLDTVLYLQNLKQPPSPEVLIQILLFPVAANNDILTEGDMQSWRDMLSLSLEYGDPSIILTDVGNALRLATTNGPHTGLQKYFINVLEYATLHGAPENACLFETIGLFLSKTYPPNDSKKFNLLELLSYLERYIQSGLSLDSIKLLQAGFVPWFEDIDCNIDDTVYSNEVLSLYVTILIVLKKYHPIEEVFISLESLLCSPFARSRIPEPGVGPLAFKSFWDHSLPTMKFTKESFPPCLMDCIMGLTDAYGGVIPDWIEVGSESQASILIQKKLCPTDNRGILSVNTVSQSLPDPFDAHEVVPDTSFMRTPKAKTSPLLDNFSNEDHIPTPLASPSLGRSTQQFSKYLNRNPASEFVLSLDDTRSKKRRRVQAFLSVEPVATGSDKDLDDYESWEIPISSQDIQKMNEGHSLPEEQPLEAIVHKSPTSAIDHDRVPSPTAGQRLPQSMQSQTVLSNRSKNLRFCAPHPSTTIDGIGAFQKFRSAIQTDAAQMQTQDLADAQNVIHEIAGILNSEINKKLENKRG</sequence>
<organism evidence="2 3">
    <name type="scientific">Pyrrhoderma noxium</name>
    <dbReference type="NCBI Taxonomy" id="2282107"/>
    <lineage>
        <taxon>Eukaryota</taxon>
        <taxon>Fungi</taxon>
        <taxon>Dikarya</taxon>
        <taxon>Basidiomycota</taxon>
        <taxon>Agaricomycotina</taxon>
        <taxon>Agaricomycetes</taxon>
        <taxon>Hymenochaetales</taxon>
        <taxon>Hymenochaetaceae</taxon>
        <taxon>Pyrrhoderma</taxon>
    </lineage>
</organism>
<feature type="region of interest" description="Disordered" evidence="1">
    <location>
        <begin position="1031"/>
        <end position="1053"/>
    </location>
</feature>